<dbReference type="PANTHER" id="PTHR33480:SF1">
    <property type="entry name" value="TYR RECOMBINASE DOMAIN-CONTAINING PROTEIN"/>
    <property type="match status" value="1"/>
</dbReference>
<feature type="region of interest" description="Disordered" evidence="3">
    <location>
        <begin position="239"/>
        <end position="285"/>
    </location>
</feature>
<dbReference type="PROSITE" id="PS50157">
    <property type="entry name" value="ZINC_FINGER_C2H2_2"/>
    <property type="match status" value="3"/>
</dbReference>
<dbReference type="PANTHER" id="PTHR33480">
    <property type="entry name" value="SET DOMAIN-CONTAINING PROTEIN-RELATED"/>
    <property type="match status" value="1"/>
</dbReference>
<dbReference type="PROSITE" id="PS51915">
    <property type="entry name" value="ZAD"/>
    <property type="match status" value="1"/>
</dbReference>
<feature type="binding site" evidence="2">
    <location>
        <position position="62"/>
    </location>
    <ligand>
        <name>Zn(2+)</name>
        <dbReference type="ChEBI" id="CHEBI:29105"/>
    </ligand>
</feature>
<feature type="domain" description="C2H2-type" evidence="4">
    <location>
        <begin position="187"/>
        <end position="214"/>
    </location>
</feature>
<evidence type="ECO:0000256" key="3">
    <source>
        <dbReference type="SAM" id="MobiDB-lite"/>
    </source>
</evidence>
<evidence type="ECO:0000256" key="1">
    <source>
        <dbReference type="PROSITE-ProRule" id="PRU00042"/>
    </source>
</evidence>
<feature type="domain" description="C2H2-type" evidence="4">
    <location>
        <begin position="128"/>
        <end position="155"/>
    </location>
</feature>
<evidence type="ECO:0000259" key="5">
    <source>
        <dbReference type="PROSITE" id="PS51915"/>
    </source>
</evidence>
<evidence type="ECO:0000259" key="4">
    <source>
        <dbReference type="PROSITE" id="PS50157"/>
    </source>
</evidence>
<comment type="caution">
    <text evidence="6">The sequence shown here is derived from an EMBL/GenBank/DDBJ whole genome shotgun (WGS) entry which is preliminary data.</text>
</comment>
<accession>A0AAN7S925</accession>
<gene>
    <name evidence="6" type="ORF">RN001_007342</name>
</gene>
<evidence type="ECO:0000313" key="7">
    <source>
        <dbReference type="Proteomes" id="UP001353858"/>
    </source>
</evidence>
<dbReference type="Gene3D" id="3.30.160.60">
    <property type="entry name" value="Classic Zinc Finger"/>
    <property type="match status" value="2"/>
</dbReference>
<evidence type="ECO:0000256" key="2">
    <source>
        <dbReference type="PROSITE-ProRule" id="PRU01263"/>
    </source>
</evidence>
<keyword evidence="2" id="KW-0479">Metal-binding</keyword>
<dbReference type="SUPFAM" id="SSF57716">
    <property type="entry name" value="Glucocorticoid receptor-like (DNA-binding domain)"/>
    <property type="match status" value="1"/>
</dbReference>
<keyword evidence="1" id="KW-0863">Zinc-finger</keyword>
<dbReference type="EMBL" id="JARPUR010000003">
    <property type="protein sequence ID" value="KAK4879196.1"/>
    <property type="molecule type" value="Genomic_DNA"/>
</dbReference>
<dbReference type="SMART" id="SM00868">
    <property type="entry name" value="zf-AD"/>
    <property type="match status" value="2"/>
</dbReference>
<feature type="domain" description="ZAD" evidence="5">
    <location>
        <begin position="12"/>
        <end position="89"/>
    </location>
</feature>
<dbReference type="GO" id="GO:0008270">
    <property type="term" value="F:zinc ion binding"/>
    <property type="evidence" value="ECO:0007669"/>
    <property type="project" value="UniProtKB-UniRule"/>
</dbReference>
<dbReference type="Proteomes" id="UP001353858">
    <property type="component" value="Unassembled WGS sequence"/>
</dbReference>
<organism evidence="6 7">
    <name type="scientific">Aquatica leii</name>
    <dbReference type="NCBI Taxonomy" id="1421715"/>
    <lineage>
        <taxon>Eukaryota</taxon>
        <taxon>Metazoa</taxon>
        <taxon>Ecdysozoa</taxon>
        <taxon>Arthropoda</taxon>
        <taxon>Hexapoda</taxon>
        <taxon>Insecta</taxon>
        <taxon>Pterygota</taxon>
        <taxon>Neoptera</taxon>
        <taxon>Endopterygota</taxon>
        <taxon>Coleoptera</taxon>
        <taxon>Polyphaga</taxon>
        <taxon>Elateriformia</taxon>
        <taxon>Elateroidea</taxon>
        <taxon>Lampyridae</taxon>
        <taxon>Luciolinae</taxon>
        <taxon>Aquatica</taxon>
    </lineage>
</organism>
<protein>
    <submittedName>
        <fullName evidence="6">Uncharacterized protein</fullName>
    </submittedName>
</protein>
<name>A0AAN7S925_9COLE</name>
<feature type="binding site" evidence="2">
    <location>
        <position position="17"/>
    </location>
    <ligand>
        <name>Zn(2+)</name>
        <dbReference type="ChEBI" id="CHEBI:29105"/>
    </ligand>
</feature>
<dbReference type="PROSITE" id="PS00028">
    <property type="entry name" value="ZINC_FINGER_C2H2_1"/>
    <property type="match status" value="3"/>
</dbReference>
<keyword evidence="7" id="KW-1185">Reference proteome</keyword>
<dbReference type="SUPFAM" id="SSF57667">
    <property type="entry name" value="beta-beta-alpha zinc fingers"/>
    <property type="match status" value="1"/>
</dbReference>
<feature type="binding site" evidence="2">
    <location>
        <position position="65"/>
    </location>
    <ligand>
        <name>Zn(2+)</name>
        <dbReference type="ChEBI" id="CHEBI:29105"/>
    </ligand>
</feature>
<dbReference type="GO" id="GO:0005634">
    <property type="term" value="C:nucleus"/>
    <property type="evidence" value="ECO:0007669"/>
    <property type="project" value="InterPro"/>
</dbReference>
<dbReference type="SMART" id="SM00355">
    <property type="entry name" value="ZnF_C2H2"/>
    <property type="match status" value="4"/>
</dbReference>
<reference evidence="7" key="1">
    <citation type="submission" date="2023-01" db="EMBL/GenBank/DDBJ databases">
        <title>Key to firefly adult light organ development and bioluminescence: homeobox transcription factors regulate luciferase expression and transportation to peroxisome.</title>
        <authorList>
            <person name="Fu X."/>
        </authorList>
    </citation>
    <scope>NUCLEOTIDE SEQUENCE [LARGE SCALE GENOMIC DNA]</scope>
</reference>
<evidence type="ECO:0000313" key="6">
    <source>
        <dbReference type="EMBL" id="KAK4879196.1"/>
    </source>
</evidence>
<feature type="domain" description="C2H2-type" evidence="4">
    <location>
        <begin position="155"/>
        <end position="182"/>
    </location>
</feature>
<feature type="binding site" evidence="2">
    <location>
        <position position="14"/>
    </location>
    <ligand>
        <name>Zn(2+)</name>
        <dbReference type="ChEBI" id="CHEBI:29105"/>
    </ligand>
</feature>
<dbReference type="InterPro" id="IPR036236">
    <property type="entry name" value="Znf_C2H2_sf"/>
</dbReference>
<dbReference type="InterPro" id="IPR012934">
    <property type="entry name" value="Znf_AD"/>
</dbReference>
<sequence length="954" mass="110568">MINTDSQLIIKKICRSCMCENTEMQNIFEKDAEKGLTQLAEMLAACASIQVTSGDGLPAHLCVSCEMLLSSAFKFRQRCQKTDTTLRQFINEQIIKEESSEVVESNMDKPSEDSNSVTIRKVKSLNLFTCSYCQKVLYTIKGLKIHERNHTREKLHCHLCRAKFTRTNHLRQHIEAHNTSNSNLANYNCIECGATFINEHYLSNHKKEHNEKNTNGHDKENTVEYQDEAWVKLEEEFGETTNKQDKSEILQQNENNPIENDKISEVSMDEPTQEHSVNKTKPKRFTTKENSHKLNFCLFCEQNVLHFARHVVRHHSAERDIQKMLAYPKMSKTRKEILCSLRKRGNYLNKRSNIKPMRKNSKTGYLPCTQCLGFYSTKSLWRHRKLCNKGIKSFASSAQAEAQNFLLRHLNVDPRLRDTVFPRMRADSISMVAKKDNLICAFAAQYIKFHRESQFINVASRKMRELAKLLIELQKMKPEINNLIDGLKPNYYDILIMATKIVAKFNSEKQHYESPTYAINMGTNLRQCCETAIIQMQKQKSAFNDTTSEEDLKYLIHLIQLHWKIDVSSQANNNLGVKNLTTISLLSLASDLKILLKYLVKTSDEAARCLNHDKNNQKAYIILLETVFCRTILLSTTRFGELQRFPLQIYESSLVNDSETREEFSEDASQVEQFLMENFKRMVIPDQIKNKVSVLFTKDVQEHIKVLLELRGNFINQPNMYLFGSPNTSESICGYNVMKKYALASKTKNPNALTCTRFIKHLAILTQLFSLTENQMEQFRKVMGHILNVHFPASTLLNEVYQVAKICKLLLLVGNSKAGEFEGKRLDEINIDLTENLFAEEDNNTDKTFENVPEVNGDKDLNDLIGEENKTPEDSSANTQLNIKTENKYKKRLLIPWTEDQKFVVAEFFKNHIKWKKPPIKSECEELKSQYEDLLKNKDWLKIKVFVQNKYTKQ</sequence>
<feature type="compositionally biased region" description="Polar residues" evidence="3">
    <location>
        <begin position="249"/>
        <end position="258"/>
    </location>
</feature>
<dbReference type="AlphaFoldDB" id="A0AAN7S925"/>
<dbReference type="Pfam" id="PF07776">
    <property type="entry name" value="zf-AD"/>
    <property type="match status" value="1"/>
</dbReference>
<keyword evidence="2" id="KW-0862">Zinc</keyword>
<dbReference type="InterPro" id="IPR013087">
    <property type="entry name" value="Znf_C2H2_type"/>
</dbReference>
<proteinExistence type="predicted"/>
<dbReference type="Gene3D" id="3.40.1800.20">
    <property type="match status" value="1"/>
</dbReference>